<organism evidence="1 2">
    <name type="scientific">Vreelandella nigrificans</name>
    <dbReference type="NCBI Taxonomy" id="2042704"/>
    <lineage>
        <taxon>Bacteria</taxon>
        <taxon>Pseudomonadati</taxon>
        <taxon>Pseudomonadota</taxon>
        <taxon>Gammaproteobacteria</taxon>
        <taxon>Oceanospirillales</taxon>
        <taxon>Halomonadaceae</taxon>
        <taxon>Vreelandella</taxon>
    </lineage>
</organism>
<evidence type="ECO:0000313" key="1">
    <source>
        <dbReference type="EMBL" id="PCF93902.1"/>
    </source>
</evidence>
<dbReference type="RefSeq" id="WP_096654638.1">
    <property type="nucleotide sequence ID" value="NZ_NWUX01000027.1"/>
</dbReference>
<dbReference type="Gene3D" id="3.40.50.720">
    <property type="entry name" value="NAD(P)-binding Rossmann-like Domain"/>
    <property type="match status" value="1"/>
</dbReference>
<dbReference type="InterPro" id="IPR036291">
    <property type="entry name" value="NAD(P)-bd_dom_sf"/>
</dbReference>
<proteinExistence type="predicted"/>
<dbReference type="OrthoDB" id="3518805at2"/>
<reference evidence="2" key="1">
    <citation type="submission" date="2017-09" db="EMBL/GenBank/DDBJ databases">
        <authorList>
            <person name="Cho G.-S."/>
            <person name="Oguntoyinbo F.A."/>
            <person name="Cnockaert M."/>
            <person name="Kabisch J."/>
            <person name="Neve H."/>
            <person name="Bockelmann W."/>
            <person name="Wenning M."/>
            <person name="Franz C.M."/>
            <person name="Vandamme P."/>
        </authorList>
    </citation>
    <scope>NUCLEOTIDE SEQUENCE [LARGE SCALE GENOMIC DNA]</scope>
    <source>
        <strain evidence="2">MBT G8648</strain>
    </source>
</reference>
<dbReference type="AlphaFoldDB" id="A0A2A4HGF0"/>
<gene>
    <name evidence="1" type="ORF">CPA45_20005</name>
</gene>
<comment type="caution">
    <text evidence="1">The sequence shown here is derived from an EMBL/GenBank/DDBJ whole genome shotgun (WGS) entry which is preliminary data.</text>
</comment>
<accession>A0A2A4HGF0</accession>
<protein>
    <submittedName>
        <fullName evidence="1">Saccharopine dehydrogenase</fullName>
    </submittedName>
</protein>
<evidence type="ECO:0000313" key="2">
    <source>
        <dbReference type="Proteomes" id="UP000218677"/>
    </source>
</evidence>
<dbReference type="Proteomes" id="UP000218677">
    <property type="component" value="Unassembled WGS sequence"/>
</dbReference>
<dbReference type="SUPFAM" id="SSF51735">
    <property type="entry name" value="NAD(P)-binding Rossmann-fold domains"/>
    <property type="match status" value="1"/>
</dbReference>
<keyword evidence="2" id="KW-1185">Reference proteome</keyword>
<name>A0A2A4HGF0_9GAMM</name>
<sequence>MTSLQSASVLLLGGYGSLGSRVARLLRRRHPGLHLTIAGRNREKAGALATELGNADAALVDLSRADLGLPQDRPFSAVVTAVRDLSLNSMRFAQDRGIAYVALSDAPFELGPLVARYIHEPTASVLMLGHSIGAVPTLAALHFAGRFSRVEAIEIGLVFDPDDPFGAMSNADMARIAQVGPQPLLMREGRWSYAAGEEAARTFTGVGGARHQGQAVGLADLLSLSSIETVNSLRLDVAEGLTASSRSGRGPSHEVIIEISGELVGGDTGRYRYELVDPQGYAMLSARGVAVCVERLLGLNGGAPPGPGLYLPESLVDPAYLLEQVEAGGVTVNRSEV</sequence>
<dbReference type="EMBL" id="NWUX01000027">
    <property type="protein sequence ID" value="PCF93902.1"/>
    <property type="molecule type" value="Genomic_DNA"/>
</dbReference>